<dbReference type="AlphaFoldDB" id="A0A7R9D804"/>
<organism evidence="1">
    <name type="scientific">Timema poppense</name>
    <name type="common">Walking stick</name>
    <dbReference type="NCBI Taxonomy" id="170557"/>
    <lineage>
        <taxon>Eukaryota</taxon>
        <taxon>Metazoa</taxon>
        <taxon>Ecdysozoa</taxon>
        <taxon>Arthropoda</taxon>
        <taxon>Hexapoda</taxon>
        <taxon>Insecta</taxon>
        <taxon>Pterygota</taxon>
        <taxon>Neoptera</taxon>
        <taxon>Polyneoptera</taxon>
        <taxon>Phasmatodea</taxon>
        <taxon>Timematodea</taxon>
        <taxon>Timematoidea</taxon>
        <taxon>Timematidae</taxon>
        <taxon>Timema</taxon>
    </lineage>
</organism>
<protein>
    <submittedName>
        <fullName evidence="1">Uncharacterized protein</fullName>
    </submittedName>
</protein>
<sequence length="178" mass="20549">MFGICNIFSAFMVVVTWKHFLPHISWFCLLKANAVQFFFRGKYLRYHWKSSHGPPDHYSRALNTKPRGRSFLHILGGGLGGGERSEEYVLIAVKRQLFVPPSPPSFTIFTPSLRTNHVFLRLNVTTWTGKKKNPRTTRLLTLCKIFRRHGSIRRHNLPLRGQGHRLVTVLAKSNQRLG</sequence>
<reference evidence="1" key="1">
    <citation type="submission" date="2020-11" db="EMBL/GenBank/DDBJ databases">
        <authorList>
            <person name="Tran Van P."/>
        </authorList>
    </citation>
    <scope>NUCLEOTIDE SEQUENCE</scope>
</reference>
<name>A0A7R9D804_TIMPO</name>
<evidence type="ECO:0000313" key="1">
    <source>
        <dbReference type="EMBL" id="CAD7409680.1"/>
    </source>
</evidence>
<gene>
    <name evidence="1" type="ORF">TPSB3V08_LOCUS6964</name>
</gene>
<proteinExistence type="predicted"/>
<dbReference type="EMBL" id="OD004288">
    <property type="protein sequence ID" value="CAD7409680.1"/>
    <property type="molecule type" value="Genomic_DNA"/>
</dbReference>
<accession>A0A7R9D804</accession>